<gene>
    <name evidence="1" type="ORF">FVE67_01780</name>
</gene>
<name>A0A6H1WQX7_9BACT</name>
<dbReference type="KEGG" id="tmai:FVE67_01780"/>
<dbReference type="Proteomes" id="UP000501253">
    <property type="component" value="Chromosome"/>
</dbReference>
<keyword evidence="2" id="KW-1185">Reference proteome</keyword>
<accession>A0A6H1WQX7</accession>
<evidence type="ECO:0000313" key="1">
    <source>
        <dbReference type="EMBL" id="QJA05602.1"/>
    </source>
</evidence>
<organism evidence="1 2">
    <name type="scientific">Thermosulfurimonas marina</name>
    <dbReference type="NCBI Taxonomy" id="2047767"/>
    <lineage>
        <taxon>Bacteria</taxon>
        <taxon>Pseudomonadati</taxon>
        <taxon>Thermodesulfobacteriota</taxon>
        <taxon>Thermodesulfobacteria</taxon>
        <taxon>Thermodesulfobacteriales</taxon>
        <taxon>Thermodesulfobacteriaceae</taxon>
        <taxon>Thermosulfurimonas</taxon>
    </lineage>
</organism>
<proteinExistence type="predicted"/>
<dbReference type="EMBL" id="CP042909">
    <property type="protein sequence ID" value="QJA05602.1"/>
    <property type="molecule type" value="Genomic_DNA"/>
</dbReference>
<sequence length="208" mass="23327">MAKARLSLVSEKELPEGLRPLVVEVAAGSETPLFKFFERLPRDLAADRLDRRRFLLSGPLCAFRDLLREHLDLKFSKGLLVYLEGFRLDWVRDLRPRHGVIPPQDLSFILLPREEVLQLSPALKARHLYFGVEFVGPETLALEVVKSRLPLELEGEPGGERRVLLCASLADLLVHLVKPLLAFPELKGAAEGLLEALRAEAPECLGEI</sequence>
<protein>
    <submittedName>
        <fullName evidence="1">Uncharacterized protein</fullName>
    </submittedName>
</protein>
<dbReference type="RefSeq" id="WP_168718965.1">
    <property type="nucleotide sequence ID" value="NZ_CP042909.1"/>
</dbReference>
<dbReference type="AlphaFoldDB" id="A0A6H1WQX7"/>
<reference evidence="1 2" key="1">
    <citation type="submission" date="2019-08" db="EMBL/GenBank/DDBJ databases">
        <title>Complete genome sequence of Thermosulfurimonas marina SU872T, an anaerobic thermophilic chemolithoautotrophic bacterium isolated from a shallow marine hydrothermal vent.</title>
        <authorList>
            <person name="Allioux M."/>
            <person name="Jebbar M."/>
            <person name="Slobodkina G."/>
            <person name="Slobodkin A."/>
            <person name="Moalic Y."/>
            <person name="Frolova A."/>
            <person name="Shao Z."/>
            <person name="Alain K."/>
        </authorList>
    </citation>
    <scope>NUCLEOTIDE SEQUENCE [LARGE SCALE GENOMIC DNA]</scope>
    <source>
        <strain evidence="1 2">SU872</strain>
    </source>
</reference>
<evidence type="ECO:0000313" key="2">
    <source>
        <dbReference type="Proteomes" id="UP000501253"/>
    </source>
</evidence>